<proteinExistence type="predicted"/>
<protein>
    <submittedName>
        <fullName evidence="2">Uncharacterized protein</fullName>
    </submittedName>
</protein>
<accession>A0A8W8JLB9</accession>
<reference evidence="2" key="1">
    <citation type="submission" date="2022-08" db="UniProtKB">
        <authorList>
            <consortium name="EnsemblMetazoa"/>
        </authorList>
    </citation>
    <scope>IDENTIFICATION</scope>
    <source>
        <strain evidence="2">05x7-T-G4-1.051#20</strain>
    </source>
</reference>
<dbReference type="Proteomes" id="UP000005408">
    <property type="component" value="Unassembled WGS sequence"/>
</dbReference>
<sequence>MGVELVRYRIDLCTDVNRGKKQHGLMMENATANNRESKSSSEDYSPDTSSTAVPQMKRSHSDTGTESSSSSKVKKRCKQVHFAEPSESSSSQANSDSPLLLQNVPSLTSRWTEDVLSRFKIQVTQNSPDMHNVFLQGCLHFVPDTQKCAEVMELFMSKEDNVYECYKQVLQNIFSLHCDDISMVNLDDIKEMERALADPGWIKAFTDGFQNKKICRRTLKDISRKLQQFVWQLIYMVRTHRGQEGEKVTEEMYQELFVLFAKTFGLHLLSGGNVNQYGLIAGECGRFVTIPDGVICHPLTEEDQICAVVQVTECQFNGDNTIQRSSSPDHVGGDLQSKHVGQSLGVLPYSVFGERGMFGILVDGTNVTISVFKTDSSYYQKLCNGCLPKNEAVVTFSKQYNILRKDGRTECIQTFLHLKKLLEYLTNKSFT</sequence>
<feature type="region of interest" description="Disordered" evidence="1">
    <location>
        <begin position="29"/>
        <end position="98"/>
    </location>
</feature>
<feature type="compositionally biased region" description="Low complexity" evidence="1">
    <location>
        <begin position="86"/>
        <end position="97"/>
    </location>
</feature>
<keyword evidence="3" id="KW-1185">Reference proteome</keyword>
<organism evidence="2 3">
    <name type="scientific">Magallana gigas</name>
    <name type="common">Pacific oyster</name>
    <name type="synonym">Crassostrea gigas</name>
    <dbReference type="NCBI Taxonomy" id="29159"/>
    <lineage>
        <taxon>Eukaryota</taxon>
        <taxon>Metazoa</taxon>
        <taxon>Spiralia</taxon>
        <taxon>Lophotrochozoa</taxon>
        <taxon>Mollusca</taxon>
        <taxon>Bivalvia</taxon>
        <taxon>Autobranchia</taxon>
        <taxon>Pteriomorphia</taxon>
        <taxon>Ostreida</taxon>
        <taxon>Ostreoidea</taxon>
        <taxon>Ostreidae</taxon>
        <taxon>Magallana</taxon>
    </lineage>
</organism>
<dbReference type="AlphaFoldDB" id="A0A8W8JLB9"/>
<feature type="compositionally biased region" description="Low complexity" evidence="1">
    <location>
        <begin position="42"/>
        <end position="51"/>
    </location>
</feature>
<name>A0A8W8JLB9_MAGGI</name>
<dbReference type="EnsemblMetazoa" id="G20040.1">
    <property type="protein sequence ID" value="G20040.1:cds"/>
    <property type="gene ID" value="G20040"/>
</dbReference>
<evidence type="ECO:0000256" key="1">
    <source>
        <dbReference type="SAM" id="MobiDB-lite"/>
    </source>
</evidence>
<evidence type="ECO:0000313" key="3">
    <source>
        <dbReference type="Proteomes" id="UP000005408"/>
    </source>
</evidence>
<evidence type="ECO:0000313" key="2">
    <source>
        <dbReference type="EnsemblMetazoa" id="G20040.1:cds"/>
    </source>
</evidence>